<evidence type="ECO:0000259" key="8">
    <source>
        <dbReference type="PROSITE" id="PS50071"/>
    </source>
</evidence>
<evidence type="ECO:0000313" key="10">
    <source>
        <dbReference type="EMBL" id="KAL1517276.1"/>
    </source>
</evidence>
<dbReference type="GO" id="GO:0003677">
    <property type="term" value="F:DNA binding"/>
    <property type="evidence" value="ECO:0007669"/>
    <property type="project" value="UniProtKB-UniRule"/>
</dbReference>
<dbReference type="Gene3D" id="1.10.10.60">
    <property type="entry name" value="Homeodomain-like"/>
    <property type="match status" value="1"/>
</dbReference>
<sequence length="226" mass="27223">MKSHLYQECGKKKRFECDICHKKYISYVALKSHKSKDCDEPRYQCANCPRNYKHLHHLKSHLKYECNKNPAFGCPVCSKKFHYQFLLNAHLKQPSCRQKIIGLYNLRVRSMYQPHQIRYLESEYSKNQYINLKQRIWIARVLGLTERQIQVWFQNRRRRGTPRACVKCSKQYKFKGNINRHLKYECGKTATFCCPLCDFKCKRFDYLKFHLNSKKHADSHVNSFLL</sequence>
<organism evidence="10 11">
    <name type="scientific">Hypothenemus hampei</name>
    <name type="common">Coffee berry borer</name>
    <dbReference type="NCBI Taxonomy" id="57062"/>
    <lineage>
        <taxon>Eukaryota</taxon>
        <taxon>Metazoa</taxon>
        <taxon>Ecdysozoa</taxon>
        <taxon>Arthropoda</taxon>
        <taxon>Hexapoda</taxon>
        <taxon>Insecta</taxon>
        <taxon>Pterygota</taxon>
        <taxon>Neoptera</taxon>
        <taxon>Endopterygota</taxon>
        <taxon>Coleoptera</taxon>
        <taxon>Polyphaga</taxon>
        <taxon>Cucujiformia</taxon>
        <taxon>Curculionidae</taxon>
        <taxon>Scolytinae</taxon>
        <taxon>Hypothenemus</taxon>
    </lineage>
</organism>
<evidence type="ECO:0000256" key="5">
    <source>
        <dbReference type="PROSITE-ProRule" id="PRU00042"/>
    </source>
</evidence>
<dbReference type="SMART" id="SM00389">
    <property type="entry name" value="HOX"/>
    <property type="match status" value="1"/>
</dbReference>
<dbReference type="PROSITE" id="PS50071">
    <property type="entry name" value="HOMEOBOX_2"/>
    <property type="match status" value="1"/>
</dbReference>
<keyword evidence="2 6" id="KW-0238">DNA-binding</keyword>
<dbReference type="InterPro" id="IPR036236">
    <property type="entry name" value="Znf_C2H2_sf"/>
</dbReference>
<dbReference type="InterPro" id="IPR050877">
    <property type="entry name" value="EMX-VAX-Noto_Homeobox_TFs"/>
</dbReference>
<dbReference type="Proteomes" id="UP001566132">
    <property type="component" value="Unassembled WGS sequence"/>
</dbReference>
<evidence type="ECO:0000256" key="2">
    <source>
        <dbReference type="ARBA" id="ARBA00023125"/>
    </source>
</evidence>
<evidence type="ECO:0000256" key="3">
    <source>
        <dbReference type="ARBA" id="ARBA00023155"/>
    </source>
</evidence>
<dbReference type="InterPro" id="IPR009057">
    <property type="entry name" value="Homeodomain-like_sf"/>
</dbReference>
<feature type="DNA-binding region" description="Homeobox" evidence="6">
    <location>
        <begin position="105"/>
        <end position="164"/>
    </location>
</feature>
<dbReference type="GO" id="GO:0005634">
    <property type="term" value="C:nucleus"/>
    <property type="evidence" value="ECO:0007669"/>
    <property type="project" value="UniProtKB-SubCell"/>
</dbReference>
<evidence type="ECO:0000313" key="11">
    <source>
        <dbReference type="Proteomes" id="UP001566132"/>
    </source>
</evidence>
<dbReference type="PANTHER" id="PTHR24339:SF67">
    <property type="entry name" value="GNOT1 HOMEODOMAIN PROTEIN-RELATED"/>
    <property type="match status" value="1"/>
</dbReference>
<evidence type="ECO:0000256" key="7">
    <source>
        <dbReference type="RuleBase" id="RU000682"/>
    </source>
</evidence>
<dbReference type="Gene3D" id="3.30.160.60">
    <property type="entry name" value="Classic Zinc Finger"/>
    <property type="match status" value="2"/>
</dbReference>
<keyword evidence="5" id="KW-0862">Zinc</keyword>
<dbReference type="PROSITE" id="PS50157">
    <property type="entry name" value="ZINC_FINGER_C2H2_2"/>
    <property type="match status" value="1"/>
</dbReference>
<dbReference type="InterPro" id="IPR013087">
    <property type="entry name" value="Znf_C2H2_type"/>
</dbReference>
<dbReference type="PANTHER" id="PTHR24339">
    <property type="entry name" value="HOMEOBOX PROTEIN EMX-RELATED"/>
    <property type="match status" value="1"/>
</dbReference>
<accession>A0ABD1FDB6</accession>
<evidence type="ECO:0000256" key="4">
    <source>
        <dbReference type="ARBA" id="ARBA00023242"/>
    </source>
</evidence>
<dbReference type="SUPFAM" id="SSF46689">
    <property type="entry name" value="Homeodomain-like"/>
    <property type="match status" value="1"/>
</dbReference>
<keyword evidence="3 6" id="KW-0371">Homeobox</keyword>
<evidence type="ECO:0000256" key="6">
    <source>
        <dbReference type="PROSITE-ProRule" id="PRU00108"/>
    </source>
</evidence>
<keyword evidence="5" id="KW-0479">Metal-binding</keyword>
<reference evidence="10 11" key="1">
    <citation type="submission" date="2024-05" db="EMBL/GenBank/DDBJ databases">
        <title>Genetic variation in Jamaican populations of the coffee berry borer (Hypothenemus hampei).</title>
        <authorList>
            <person name="Errbii M."/>
            <person name="Myrie A."/>
        </authorList>
    </citation>
    <scope>NUCLEOTIDE SEQUENCE [LARGE SCALE GENOMIC DNA]</scope>
    <source>
        <strain evidence="10">JA-Hopewell-2020-01-JO</strain>
        <tissue evidence="10">Whole body</tissue>
    </source>
</reference>
<dbReference type="InterPro" id="IPR001356">
    <property type="entry name" value="HD"/>
</dbReference>
<dbReference type="Pfam" id="PF13912">
    <property type="entry name" value="zf-C2H2_6"/>
    <property type="match status" value="2"/>
</dbReference>
<keyword evidence="5" id="KW-0863">Zinc-finger</keyword>
<comment type="caution">
    <text evidence="10">The sequence shown here is derived from an EMBL/GenBank/DDBJ whole genome shotgun (WGS) entry which is preliminary data.</text>
</comment>
<feature type="domain" description="C2H2-type" evidence="9">
    <location>
        <begin position="43"/>
        <end position="70"/>
    </location>
</feature>
<dbReference type="Pfam" id="PF00046">
    <property type="entry name" value="Homeodomain"/>
    <property type="match status" value="1"/>
</dbReference>
<proteinExistence type="predicted"/>
<keyword evidence="11" id="KW-1185">Reference proteome</keyword>
<dbReference type="SMART" id="SM00355">
    <property type="entry name" value="ZnF_C2H2"/>
    <property type="match status" value="5"/>
</dbReference>
<protein>
    <submittedName>
        <fullName evidence="10">Uncharacterized protein</fullName>
    </submittedName>
</protein>
<evidence type="ECO:0000256" key="1">
    <source>
        <dbReference type="ARBA" id="ARBA00004123"/>
    </source>
</evidence>
<dbReference type="GO" id="GO:0008270">
    <property type="term" value="F:zinc ion binding"/>
    <property type="evidence" value="ECO:0007669"/>
    <property type="project" value="UniProtKB-KW"/>
</dbReference>
<comment type="subcellular location">
    <subcellularLocation>
        <location evidence="1 6 7">Nucleus</location>
    </subcellularLocation>
</comment>
<dbReference type="CDD" id="cd00086">
    <property type="entry name" value="homeodomain"/>
    <property type="match status" value="1"/>
</dbReference>
<feature type="domain" description="Homeobox" evidence="8">
    <location>
        <begin position="103"/>
        <end position="163"/>
    </location>
</feature>
<dbReference type="AlphaFoldDB" id="A0ABD1FDB6"/>
<dbReference type="EMBL" id="JBDJPC010000001">
    <property type="protein sequence ID" value="KAL1517276.1"/>
    <property type="molecule type" value="Genomic_DNA"/>
</dbReference>
<gene>
    <name evidence="10" type="ORF">ABEB36_001062</name>
</gene>
<keyword evidence="4 6" id="KW-0539">Nucleus</keyword>
<evidence type="ECO:0000259" key="9">
    <source>
        <dbReference type="PROSITE" id="PS50157"/>
    </source>
</evidence>
<name>A0ABD1FDB6_HYPHA</name>
<dbReference type="SUPFAM" id="SSF57667">
    <property type="entry name" value="beta-beta-alpha zinc fingers"/>
    <property type="match status" value="1"/>
</dbReference>